<dbReference type="Pfam" id="PF14945">
    <property type="entry name" value="LLC1"/>
    <property type="match status" value="1"/>
</dbReference>
<accession>A0ABP1PNU1</accession>
<evidence type="ECO:0000256" key="1">
    <source>
        <dbReference type="SAM" id="MobiDB-lite"/>
    </source>
</evidence>
<reference evidence="2 3" key="1">
    <citation type="submission" date="2024-08" db="EMBL/GenBank/DDBJ databases">
        <authorList>
            <person name="Cucini C."/>
            <person name="Frati F."/>
        </authorList>
    </citation>
    <scope>NUCLEOTIDE SEQUENCE [LARGE SCALE GENOMIC DNA]</scope>
</reference>
<keyword evidence="3" id="KW-1185">Reference proteome</keyword>
<dbReference type="InterPro" id="IPR020339">
    <property type="entry name" value="C20orf85-like"/>
</dbReference>
<name>A0ABP1PNU1_9HEXA</name>
<evidence type="ECO:0000313" key="3">
    <source>
        <dbReference type="Proteomes" id="UP001642540"/>
    </source>
</evidence>
<feature type="compositionally biased region" description="Basic residues" evidence="1">
    <location>
        <begin position="165"/>
        <end position="176"/>
    </location>
</feature>
<evidence type="ECO:0000313" key="2">
    <source>
        <dbReference type="EMBL" id="CAL8070235.1"/>
    </source>
</evidence>
<feature type="region of interest" description="Disordered" evidence="1">
    <location>
        <begin position="142"/>
        <end position="176"/>
    </location>
</feature>
<sequence length="176" mass="20663">MAKETQNAKRQQSTTISSTYFTSTSIPRDEYTTPKDAIWGDVIKHERILDKIWKGAWENTIVPKEMRPDYHRSSDRLKQIYEDNTSFYRLKPSPSIPPKASGIVGWRSSQSQNTMEFFKTQYLPQKKRFVQEQYGHYRKLKYLQNEEPSTESKNSKDNANGPPRKSIRHITKPMVC</sequence>
<gene>
    <name evidence="2" type="ORF">ODALV1_LOCUS1139</name>
</gene>
<dbReference type="EMBL" id="CAXLJM020000004">
    <property type="protein sequence ID" value="CAL8070235.1"/>
    <property type="molecule type" value="Genomic_DNA"/>
</dbReference>
<comment type="caution">
    <text evidence="2">The sequence shown here is derived from an EMBL/GenBank/DDBJ whole genome shotgun (WGS) entry which is preliminary data.</text>
</comment>
<dbReference type="Proteomes" id="UP001642540">
    <property type="component" value="Unassembled WGS sequence"/>
</dbReference>
<protein>
    <submittedName>
        <fullName evidence="2">Uncharacterized protein</fullName>
    </submittedName>
</protein>
<proteinExistence type="predicted"/>
<organism evidence="2 3">
    <name type="scientific">Orchesella dallaii</name>
    <dbReference type="NCBI Taxonomy" id="48710"/>
    <lineage>
        <taxon>Eukaryota</taxon>
        <taxon>Metazoa</taxon>
        <taxon>Ecdysozoa</taxon>
        <taxon>Arthropoda</taxon>
        <taxon>Hexapoda</taxon>
        <taxon>Collembola</taxon>
        <taxon>Entomobryomorpha</taxon>
        <taxon>Entomobryoidea</taxon>
        <taxon>Orchesellidae</taxon>
        <taxon>Orchesellinae</taxon>
        <taxon>Orchesella</taxon>
    </lineage>
</organism>